<gene>
    <name evidence="4" type="ORF">GCM10009682_17020</name>
</gene>
<feature type="compositionally biased region" description="Low complexity" evidence="1">
    <location>
        <begin position="78"/>
        <end position="91"/>
    </location>
</feature>
<evidence type="ECO:0000256" key="2">
    <source>
        <dbReference type="SAM" id="Phobius"/>
    </source>
</evidence>
<protein>
    <recommendedName>
        <fullName evidence="3">F5/8 type C domain-containing protein</fullName>
    </recommendedName>
</protein>
<dbReference type="InterPro" id="IPR000421">
    <property type="entry name" value="FA58C"/>
</dbReference>
<keyword evidence="2" id="KW-0812">Transmembrane</keyword>
<dbReference type="Proteomes" id="UP001500218">
    <property type="component" value="Unassembled WGS sequence"/>
</dbReference>
<dbReference type="Pfam" id="PF00754">
    <property type="entry name" value="F5_F8_type_C"/>
    <property type="match status" value="1"/>
</dbReference>
<comment type="caution">
    <text evidence="4">The sequence shown here is derived from an EMBL/GenBank/DDBJ whole genome shotgun (WGS) entry which is preliminary data.</text>
</comment>
<dbReference type="InterPro" id="IPR008979">
    <property type="entry name" value="Galactose-bd-like_sf"/>
</dbReference>
<evidence type="ECO:0000256" key="1">
    <source>
        <dbReference type="SAM" id="MobiDB-lite"/>
    </source>
</evidence>
<organism evidence="4 5">
    <name type="scientific">Luedemannella flava</name>
    <dbReference type="NCBI Taxonomy" id="349316"/>
    <lineage>
        <taxon>Bacteria</taxon>
        <taxon>Bacillati</taxon>
        <taxon>Actinomycetota</taxon>
        <taxon>Actinomycetes</taxon>
        <taxon>Micromonosporales</taxon>
        <taxon>Micromonosporaceae</taxon>
        <taxon>Luedemannella</taxon>
    </lineage>
</organism>
<dbReference type="SUPFAM" id="SSF49785">
    <property type="entry name" value="Galactose-binding domain-like"/>
    <property type="match status" value="1"/>
</dbReference>
<dbReference type="Gene3D" id="2.60.120.260">
    <property type="entry name" value="Galactose-binding domain-like"/>
    <property type="match status" value="1"/>
</dbReference>
<dbReference type="EMBL" id="BAAALT010000039">
    <property type="protein sequence ID" value="GAA1795848.1"/>
    <property type="molecule type" value="Genomic_DNA"/>
</dbReference>
<proteinExistence type="predicted"/>
<evidence type="ECO:0000313" key="4">
    <source>
        <dbReference type="EMBL" id="GAA1795848.1"/>
    </source>
</evidence>
<keyword evidence="2" id="KW-0472">Membrane</keyword>
<feature type="transmembrane region" description="Helical" evidence="2">
    <location>
        <begin position="7"/>
        <end position="25"/>
    </location>
</feature>
<evidence type="ECO:0000259" key="3">
    <source>
        <dbReference type="PROSITE" id="PS50022"/>
    </source>
</evidence>
<sequence>MHHSPRAYAIAVATSAIVVLAIAAISGPGDPADCTGPGCPPHTAEASPSSSPTPSGTTPVPAAPGNGDVRPGAGSFDAPAGGHANGAPPSADATADAERPAGPRDPLRQPFASDSIWNTPIGSGAAYRRVYLRAEPGVTLDVNTFAHPDRAGSYRAYTLRGPDGGAYDADGVTYGGRCTGTTDLGPVLFPRGTVVGDSVVAPTYSTPGNATAVVYPDGRTLLQLRSMARCDADSEPHGHRATEADLYGDGTYGGHTGSGLSSVGGQLAPGELTGAAPIAHALQLSVWAQKYLAYDPGAERPGFRWPADRNDADAANVYCTLDPCRSAPDRRLKMGALLAVDPSLSASDLRLRNPAAMKIFQALKDFGGYVVDDTYGPTNQLGIDAAAVAEIDQDDPGWARDVRVIFNHLSLVDNNGPDRIGGGGTPRVTRPAPLPAPATTPKELGRAGWVASAFRNGEDAGRVLDADAATGWRAAVPLADGQWFQVDLGAKRAFNRLTLDAEAFPYDYAQELDVLVSADGRRWTRVTRAGGARSGAVTFPRQTARFVRLVAVGDGIDPHQTWSIGDLRLWRNDAVSFR</sequence>
<keyword evidence="5" id="KW-1185">Reference proteome</keyword>
<keyword evidence="2" id="KW-1133">Transmembrane helix</keyword>
<dbReference type="PROSITE" id="PS50022">
    <property type="entry name" value="FA58C_3"/>
    <property type="match status" value="1"/>
</dbReference>
<evidence type="ECO:0000313" key="5">
    <source>
        <dbReference type="Proteomes" id="UP001500218"/>
    </source>
</evidence>
<name>A0ABN2LPI9_9ACTN</name>
<feature type="region of interest" description="Disordered" evidence="1">
    <location>
        <begin position="33"/>
        <end position="115"/>
    </location>
</feature>
<feature type="compositionally biased region" description="Low complexity" evidence="1">
    <location>
        <begin position="41"/>
        <end position="64"/>
    </location>
</feature>
<feature type="domain" description="F5/8 type C" evidence="3">
    <location>
        <begin position="432"/>
        <end position="552"/>
    </location>
</feature>
<feature type="compositionally biased region" description="Basic and acidic residues" evidence="1">
    <location>
        <begin position="96"/>
        <end position="107"/>
    </location>
</feature>
<reference evidence="4 5" key="1">
    <citation type="journal article" date="2019" name="Int. J. Syst. Evol. Microbiol.">
        <title>The Global Catalogue of Microorganisms (GCM) 10K type strain sequencing project: providing services to taxonomists for standard genome sequencing and annotation.</title>
        <authorList>
            <consortium name="The Broad Institute Genomics Platform"/>
            <consortium name="The Broad Institute Genome Sequencing Center for Infectious Disease"/>
            <person name="Wu L."/>
            <person name="Ma J."/>
        </authorList>
    </citation>
    <scope>NUCLEOTIDE SEQUENCE [LARGE SCALE GENOMIC DNA]</scope>
    <source>
        <strain evidence="4 5">JCM 13250</strain>
    </source>
</reference>
<accession>A0ABN2LPI9</accession>
<feature type="region of interest" description="Disordered" evidence="1">
    <location>
        <begin position="417"/>
        <end position="440"/>
    </location>
</feature>